<dbReference type="AlphaFoldDB" id="A0A7I8WEX6"/>
<protein>
    <recommendedName>
        <fullName evidence="9">Fucolectin tachylectin-4 pentraxin-1 domain-containing protein</fullName>
    </recommendedName>
</protein>
<dbReference type="PANTHER" id="PTHR45713:SF6">
    <property type="entry name" value="F5_8 TYPE C DOMAIN-CONTAINING PROTEIN"/>
    <property type="match status" value="1"/>
</dbReference>
<evidence type="ECO:0000313" key="11">
    <source>
        <dbReference type="Proteomes" id="UP000549394"/>
    </source>
</evidence>
<dbReference type="InterPro" id="IPR008979">
    <property type="entry name" value="Galactose-bd-like_sf"/>
</dbReference>
<feature type="signal peptide" evidence="8">
    <location>
        <begin position="1"/>
        <end position="17"/>
    </location>
</feature>
<dbReference type="GO" id="GO:0001868">
    <property type="term" value="P:regulation of complement activation, lectin pathway"/>
    <property type="evidence" value="ECO:0007669"/>
    <property type="project" value="UniProtKB-ARBA"/>
</dbReference>
<dbReference type="Gene3D" id="2.60.120.260">
    <property type="entry name" value="Galactose-binding domain-like"/>
    <property type="match status" value="2"/>
</dbReference>
<comment type="similarity">
    <text evidence="2">Belongs to the fucolectin family.</text>
</comment>
<reference evidence="10 11" key="1">
    <citation type="submission" date="2020-08" db="EMBL/GenBank/DDBJ databases">
        <authorList>
            <person name="Hejnol A."/>
        </authorList>
    </citation>
    <scope>NUCLEOTIDE SEQUENCE [LARGE SCALE GENOMIC DNA]</scope>
</reference>
<dbReference type="InterPro" id="IPR051941">
    <property type="entry name" value="BG_Antigen-Binding_Lectin"/>
</dbReference>
<dbReference type="GO" id="GO:0046872">
    <property type="term" value="F:metal ion binding"/>
    <property type="evidence" value="ECO:0007669"/>
    <property type="project" value="UniProtKB-KW"/>
</dbReference>
<evidence type="ECO:0000256" key="6">
    <source>
        <dbReference type="ARBA" id="ARBA00022837"/>
    </source>
</evidence>
<keyword evidence="8" id="KW-0732">Signal</keyword>
<dbReference type="GO" id="GO:0042806">
    <property type="term" value="F:fucose binding"/>
    <property type="evidence" value="ECO:0007669"/>
    <property type="project" value="UniProtKB-ARBA"/>
</dbReference>
<keyword evidence="6" id="KW-0106">Calcium</keyword>
<comment type="subunit">
    <text evidence="3">Homotrimer.</text>
</comment>
<comment type="caution">
    <text evidence="10">The sequence shown here is derived from an EMBL/GenBank/DDBJ whole genome shotgun (WGS) entry which is preliminary data.</text>
</comment>
<evidence type="ECO:0000256" key="2">
    <source>
        <dbReference type="ARBA" id="ARBA00010147"/>
    </source>
</evidence>
<feature type="domain" description="Fucolectin tachylectin-4 pentraxin-1" evidence="9">
    <location>
        <begin position="165"/>
        <end position="316"/>
    </location>
</feature>
<comment type="function">
    <text evidence="1">Acts as a defensive agent. Recognizes blood group fucosylated oligosaccharides including A, B, H and Lewis B-type antigens. Does not recognize Lewis A antigen and has low affinity for monovalent haptens.</text>
</comment>
<evidence type="ECO:0000313" key="10">
    <source>
        <dbReference type="EMBL" id="CAD5126758.1"/>
    </source>
</evidence>
<dbReference type="SMART" id="SM00607">
    <property type="entry name" value="FTP"/>
    <property type="match status" value="1"/>
</dbReference>
<proteinExistence type="inferred from homology"/>
<accession>A0A7I8WEX6</accession>
<name>A0A7I8WEX6_9ANNE</name>
<evidence type="ECO:0000256" key="7">
    <source>
        <dbReference type="ARBA" id="ARBA00023157"/>
    </source>
</evidence>
<evidence type="ECO:0000256" key="5">
    <source>
        <dbReference type="ARBA" id="ARBA00022734"/>
    </source>
</evidence>
<keyword evidence="5" id="KW-0430">Lectin</keyword>
<organism evidence="10 11">
    <name type="scientific">Dimorphilus gyrociliatus</name>
    <dbReference type="NCBI Taxonomy" id="2664684"/>
    <lineage>
        <taxon>Eukaryota</taxon>
        <taxon>Metazoa</taxon>
        <taxon>Spiralia</taxon>
        <taxon>Lophotrochozoa</taxon>
        <taxon>Annelida</taxon>
        <taxon>Polychaeta</taxon>
        <taxon>Polychaeta incertae sedis</taxon>
        <taxon>Dinophilidae</taxon>
        <taxon>Dimorphilus</taxon>
    </lineage>
</organism>
<dbReference type="SUPFAM" id="SSF49785">
    <property type="entry name" value="Galactose-binding domain-like"/>
    <property type="match status" value="2"/>
</dbReference>
<evidence type="ECO:0000259" key="9">
    <source>
        <dbReference type="SMART" id="SM00607"/>
    </source>
</evidence>
<dbReference type="InterPro" id="IPR006585">
    <property type="entry name" value="FTP1"/>
</dbReference>
<evidence type="ECO:0000256" key="4">
    <source>
        <dbReference type="ARBA" id="ARBA00022723"/>
    </source>
</evidence>
<feature type="chain" id="PRO_5029540098" description="Fucolectin tachylectin-4 pentraxin-1 domain-containing protein" evidence="8">
    <location>
        <begin position="18"/>
        <end position="450"/>
    </location>
</feature>
<gene>
    <name evidence="10" type="ORF">DGYR_LOCUS13988</name>
</gene>
<keyword evidence="7" id="KW-1015">Disulfide bond</keyword>
<keyword evidence="11" id="KW-1185">Reference proteome</keyword>
<evidence type="ECO:0000256" key="8">
    <source>
        <dbReference type="SAM" id="SignalP"/>
    </source>
</evidence>
<evidence type="ECO:0000256" key="3">
    <source>
        <dbReference type="ARBA" id="ARBA00011233"/>
    </source>
</evidence>
<dbReference type="Proteomes" id="UP000549394">
    <property type="component" value="Unassembled WGS sequence"/>
</dbReference>
<dbReference type="EMBL" id="CAJFCJ010000078">
    <property type="protein sequence ID" value="CAD5126758.1"/>
    <property type="molecule type" value="Genomic_DNA"/>
</dbReference>
<sequence>MVISLLFLLEFPILTLSSKHVNIAYKQNSKEISVQFGGPASAVLDGNFYTVAVHNTACLHTTYIYRPWLVVQLDRAYIIRDIRILNRHGSSDRLKNIYIKTKLSRDIATINFDDYKLFGYKANSPGPSGSHTFHFTDKPHYGSVVLLYLNDHQFLNLCEMEIWTLKNIAKFKNSTMSSIGRLPNYALDGQSNGLHNMGLQNWLAPCACSDIEHNPWWKVDLEEKSVIYAVTTIGRIDKFSFHNLRIAISENNTLPSPNVYRECGNFNGNQGVYLTSRCPQWSIGQYVSVMIKSETGHTEKLTLCEVDIFGFNLSESLIVYTILYDDEKYEYKGEEEKDCNGNVKYSTDIALYNKTEFELDLTGVGVDDLCQKSIISTSVIFELNQSSGMKYENICSLINVKNGYNIERDMFSSCKYKCECNGFVCKSFSLFISKRLQIFFKEMYVFFKMN</sequence>
<dbReference type="PANTHER" id="PTHR45713">
    <property type="entry name" value="FTP DOMAIN-CONTAINING PROTEIN"/>
    <property type="match status" value="1"/>
</dbReference>
<dbReference type="OrthoDB" id="547680at2759"/>
<keyword evidence="4" id="KW-0479">Metal-binding</keyword>
<dbReference type="GO" id="GO:0010185">
    <property type="term" value="P:regulation of cellular defense response"/>
    <property type="evidence" value="ECO:0007669"/>
    <property type="project" value="UniProtKB-ARBA"/>
</dbReference>
<evidence type="ECO:0000256" key="1">
    <source>
        <dbReference type="ARBA" id="ARBA00002219"/>
    </source>
</evidence>